<keyword evidence="5" id="KW-0472">Membrane</keyword>
<evidence type="ECO:0000259" key="6">
    <source>
        <dbReference type="PROSITE" id="PS50857"/>
    </source>
</evidence>
<dbReference type="AlphaFoldDB" id="A0A418VDJ3"/>
<dbReference type="PANTHER" id="PTHR42838">
    <property type="entry name" value="CYTOCHROME C OXIDASE SUBUNIT II"/>
    <property type="match status" value="1"/>
</dbReference>
<evidence type="ECO:0000256" key="2">
    <source>
        <dbReference type="ARBA" id="ARBA00022723"/>
    </source>
</evidence>
<dbReference type="CDD" id="cd13913">
    <property type="entry name" value="ba3_CcO_II_C"/>
    <property type="match status" value="1"/>
</dbReference>
<dbReference type="EMBL" id="QYUJ01000013">
    <property type="protein sequence ID" value="RJF74064.1"/>
    <property type="molecule type" value="Genomic_DNA"/>
</dbReference>
<name>A0A418VDJ3_9DEIO</name>
<comment type="caution">
    <text evidence="7">The sequence shown here is derived from an EMBL/GenBank/DDBJ whole genome shotgun (WGS) entry which is preliminary data.</text>
</comment>
<evidence type="ECO:0000313" key="7">
    <source>
        <dbReference type="EMBL" id="RJF74064.1"/>
    </source>
</evidence>
<dbReference type="RefSeq" id="WP_119761636.1">
    <property type="nucleotide sequence ID" value="NZ_QYUJ01000013.1"/>
</dbReference>
<evidence type="ECO:0000256" key="4">
    <source>
        <dbReference type="SAM" id="MobiDB-lite"/>
    </source>
</evidence>
<feature type="domain" description="Cytochrome oxidase subunit II copper A binding" evidence="6">
    <location>
        <begin position="83"/>
        <end position="196"/>
    </location>
</feature>
<dbReference type="PANTHER" id="PTHR42838:SF2">
    <property type="entry name" value="NITROUS-OXIDE REDUCTASE"/>
    <property type="match status" value="1"/>
</dbReference>
<dbReference type="Proteomes" id="UP000286287">
    <property type="component" value="Unassembled WGS sequence"/>
</dbReference>
<dbReference type="GO" id="GO:0016020">
    <property type="term" value="C:membrane"/>
    <property type="evidence" value="ECO:0007669"/>
    <property type="project" value="InterPro"/>
</dbReference>
<dbReference type="Gene3D" id="2.60.40.420">
    <property type="entry name" value="Cupredoxins - blue copper proteins"/>
    <property type="match status" value="1"/>
</dbReference>
<evidence type="ECO:0000313" key="8">
    <source>
        <dbReference type="Proteomes" id="UP000286287"/>
    </source>
</evidence>
<keyword evidence="3" id="KW-0186">Copper</keyword>
<keyword evidence="8" id="KW-1185">Reference proteome</keyword>
<proteinExistence type="predicted"/>
<feature type="region of interest" description="Disordered" evidence="4">
    <location>
        <begin position="186"/>
        <end position="215"/>
    </location>
</feature>
<feature type="transmembrane region" description="Helical" evidence="5">
    <location>
        <begin position="25"/>
        <end position="46"/>
    </location>
</feature>
<dbReference type="PROSITE" id="PS00078">
    <property type="entry name" value="COX2"/>
    <property type="match status" value="1"/>
</dbReference>
<evidence type="ECO:0000256" key="3">
    <source>
        <dbReference type="ARBA" id="ARBA00023008"/>
    </source>
</evidence>
<evidence type="ECO:0000256" key="1">
    <source>
        <dbReference type="ARBA" id="ARBA00004196"/>
    </source>
</evidence>
<sequence length="261" mass="28132">MTQSPFKQSPVKRLTHATMEKYENVWFGIATAMSVLLAVAVFASFVSGTVPRLEGEGGAGHHLQGVVNGRVDPRNLAGTPFSKPGVVDNADGTQTVFVVARAFAFDPGTIRVKAGVPVTFHITSGDVLHGYYVEKTNINVSVIPGQVSSFTTTFKTPGPLNIVCDEYCGTGHHNMLNKIIVEAPSHEAPHPARRRQPVTVSPPYDTPAPQRTLEPDAYRARVAPPSGRRVPGQPQEGHAVLRGHRLHRAVHRRAARPAPGL</sequence>
<dbReference type="OrthoDB" id="9773456at2"/>
<dbReference type="InterPro" id="IPR001505">
    <property type="entry name" value="Copper_CuA"/>
</dbReference>
<dbReference type="GO" id="GO:0005507">
    <property type="term" value="F:copper ion binding"/>
    <property type="evidence" value="ECO:0007669"/>
    <property type="project" value="InterPro"/>
</dbReference>
<dbReference type="InterPro" id="IPR008972">
    <property type="entry name" value="Cupredoxin"/>
</dbReference>
<dbReference type="GO" id="GO:0004129">
    <property type="term" value="F:cytochrome-c oxidase activity"/>
    <property type="evidence" value="ECO:0007669"/>
    <property type="project" value="InterPro"/>
</dbReference>
<dbReference type="GO" id="GO:0030313">
    <property type="term" value="C:cell envelope"/>
    <property type="evidence" value="ECO:0007669"/>
    <property type="project" value="UniProtKB-SubCell"/>
</dbReference>
<gene>
    <name evidence="7" type="ORF">D3875_04650</name>
</gene>
<keyword evidence="5" id="KW-1133">Transmembrane helix</keyword>
<dbReference type="InterPro" id="IPR034214">
    <property type="entry name" value="Ba3_CcO_II_C"/>
</dbReference>
<dbReference type="SUPFAM" id="SSF49503">
    <property type="entry name" value="Cupredoxins"/>
    <property type="match status" value="1"/>
</dbReference>
<dbReference type="Pfam" id="PF00116">
    <property type="entry name" value="COX2"/>
    <property type="match status" value="1"/>
</dbReference>
<accession>A0A418VDJ3</accession>
<comment type="subcellular location">
    <subcellularLocation>
        <location evidence="1">Cell envelope</location>
    </subcellularLocation>
</comment>
<dbReference type="InterPro" id="IPR051403">
    <property type="entry name" value="NosZ/Cyto_c_oxidase_sub2"/>
</dbReference>
<dbReference type="InterPro" id="IPR002429">
    <property type="entry name" value="CcO_II-like_C"/>
</dbReference>
<dbReference type="PROSITE" id="PS50857">
    <property type="entry name" value="COX2_CUA"/>
    <property type="match status" value="1"/>
</dbReference>
<protein>
    <submittedName>
        <fullName evidence="7">Cytochrome C oxidase subunit II</fullName>
    </submittedName>
</protein>
<keyword evidence="5" id="KW-0812">Transmembrane</keyword>
<reference evidence="7 8" key="1">
    <citation type="submission" date="2018-09" db="EMBL/GenBank/DDBJ databases">
        <authorList>
            <person name="Zhu H."/>
        </authorList>
    </citation>
    <scope>NUCLEOTIDE SEQUENCE [LARGE SCALE GENOMIC DNA]</scope>
    <source>
        <strain evidence="7 8">K2S05-167</strain>
    </source>
</reference>
<organism evidence="7 8">
    <name type="scientific">Deinococcus cavernae</name>
    <dbReference type="NCBI Taxonomy" id="2320857"/>
    <lineage>
        <taxon>Bacteria</taxon>
        <taxon>Thermotogati</taxon>
        <taxon>Deinococcota</taxon>
        <taxon>Deinococci</taxon>
        <taxon>Deinococcales</taxon>
        <taxon>Deinococcaceae</taxon>
        <taxon>Deinococcus</taxon>
    </lineage>
</organism>
<evidence type="ECO:0000256" key="5">
    <source>
        <dbReference type="SAM" id="Phobius"/>
    </source>
</evidence>
<keyword evidence="2" id="KW-0479">Metal-binding</keyword>